<dbReference type="Proteomes" id="UP001556367">
    <property type="component" value="Unassembled WGS sequence"/>
</dbReference>
<dbReference type="PANTHER" id="PTHR43791">
    <property type="entry name" value="PERMEASE-RELATED"/>
    <property type="match status" value="1"/>
</dbReference>
<evidence type="ECO:0000256" key="3">
    <source>
        <dbReference type="ARBA" id="ARBA00022692"/>
    </source>
</evidence>
<dbReference type="InterPro" id="IPR036259">
    <property type="entry name" value="MFS_trans_sf"/>
</dbReference>
<keyword evidence="3 6" id="KW-0812">Transmembrane</keyword>
<accession>A0ABR3JVN4</accession>
<evidence type="ECO:0000256" key="4">
    <source>
        <dbReference type="ARBA" id="ARBA00022989"/>
    </source>
</evidence>
<feature type="transmembrane region" description="Helical" evidence="6">
    <location>
        <begin position="58"/>
        <end position="82"/>
    </location>
</feature>
<dbReference type="PANTHER" id="PTHR43791:SF85">
    <property type="entry name" value="TRANSPORTER, PUTATIVE (AFU_ORTHOLOGUE AFUA_6G00710)-RELATED"/>
    <property type="match status" value="1"/>
</dbReference>
<protein>
    <recommendedName>
        <fullName evidence="9">MFS transporter</fullName>
    </recommendedName>
</protein>
<proteinExistence type="predicted"/>
<organism evidence="7 8">
    <name type="scientific">Hohenbuehelia grisea</name>
    <dbReference type="NCBI Taxonomy" id="104357"/>
    <lineage>
        <taxon>Eukaryota</taxon>
        <taxon>Fungi</taxon>
        <taxon>Dikarya</taxon>
        <taxon>Basidiomycota</taxon>
        <taxon>Agaricomycotina</taxon>
        <taxon>Agaricomycetes</taxon>
        <taxon>Agaricomycetidae</taxon>
        <taxon>Agaricales</taxon>
        <taxon>Pleurotineae</taxon>
        <taxon>Pleurotaceae</taxon>
        <taxon>Hohenbuehelia</taxon>
    </lineage>
</organism>
<keyword evidence="2" id="KW-0813">Transport</keyword>
<dbReference type="EMBL" id="JASNQZ010000002">
    <property type="protein sequence ID" value="KAL0959958.1"/>
    <property type="molecule type" value="Genomic_DNA"/>
</dbReference>
<evidence type="ECO:0000256" key="1">
    <source>
        <dbReference type="ARBA" id="ARBA00004141"/>
    </source>
</evidence>
<evidence type="ECO:0000256" key="6">
    <source>
        <dbReference type="SAM" id="Phobius"/>
    </source>
</evidence>
<sequence>MSASTTSRHAIERRAVRKLDISILPIVSMFYLLSYLDRSNIGNARVAGLQKDLKMTDQQYQICLTVLFVPYILAEIPANLILRKVTPRILMPSLLTLWGLMVTLQGM</sequence>
<feature type="transmembrane region" description="Helical" evidence="6">
    <location>
        <begin position="21"/>
        <end position="38"/>
    </location>
</feature>
<evidence type="ECO:0008006" key="9">
    <source>
        <dbReference type="Google" id="ProtNLM"/>
    </source>
</evidence>
<evidence type="ECO:0000313" key="8">
    <source>
        <dbReference type="Proteomes" id="UP001556367"/>
    </source>
</evidence>
<feature type="transmembrane region" description="Helical" evidence="6">
    <location>
        <begin position="89"/>
        <end position="106"/>
    </location>
</feature>
<comment type="caution">
    <text evidence="7">The sequence shown here is derived from an EMBL/GenBank/DDBJ whole genome shotgun (WGS) entry which is preliminary data.</text>
</comment>
<comment type="subcellular location">
    <subcellularLocation>
        <location evidence="1">Membrane</location>
        <topology evidence="1">Multi-pass membrane protein</topology>
    </subcellularLocation>
</comment>
<reference evidence="8" key="1">
    <citation type="submission" date="2024-06" db="EMBL/GenBank/DDBJ databases">
        <title>Multi-omics analyses provide insights into the biosynthesis of the anticancer antibiotic pleurotin in Hohenbuehelia grisea.</title>
        <authorList>
            <person name="Weaver J.A."/>
            <person name="Alberti F."/>
        </authorList>
    </citation>
    <scope>NUCLEOTIDE SEQUENCE [LARGE SCALE GENOMIC DNA]</scope>
    <source>
        <strain evidence="8">T-177</strain>
    </source>
</reference>
<keyword evidence="5 6" id="KW-0472">Membrane</keyword>
<evidence type="ECO:0000256" key="5">
    <source>
        <dbReference type="ARBA" id="ARBA00023136"/>
    </source>
</evidence>
<gene>
    <name evidence="7" type="ORF">HGRIS_011622</name>
</gene>
<keyword evidence="4 6" id="KW-1133">Transmembrane helix</keyword>
<dbReference type="Gene3D" id="1.20.1250.20">
    <property type="entry name" value="MFS general substrate transporter like domains"/>
    <property type="match status" value="1"/>
</dbReference>
<evidence type="ECO:0000256" key="2">
    <source>
        <dbReference type="ARBA" id="ARBA00022448"/>
    </source>
</evidence>
<evidence type="ECO:0000313" key="7">
    <source>
        <dbReference type="EMBL" id="KAL0959958.1"/>
    </source>
</evidence>
<keyword evidence="8" id="KW-1185">Reference proteome</keyword>
<name>A0ABR3JVN4_9AGAR</name>
<dbReference type="SUPFAM" id="SSF103473">
    <property type="entry name" value="MFS general substrate transporter"/>
    <property type="match status" value="1"/>
</dbReference>